<sequence>MYYNPYPYFVYSNHYPSWVIPNNPTPSPFPRHLAMPTNPANNSPFPPVDTHKLVASAKRVQTIIRQAQLLTDKINESQQFAHNLMNAAQLSNKTEVDKLIASTGITIKFDAKYTPDNLRVLFTESDCCGLTLNLHW</sequence>
<dbReference type="OrthoDB" id="2615349at2"/>
<accession>R7ZBA7</accession>
<dbReference type="eggNOG" id="ENOG5033AA9">
    <property type="taxonomic scope" value="Bacteria"/>
</dbReference>
<organism evidence="1 2">
    <name type="scientific">Lysinibacillus sphaericus OT4b.31</name>
    <dbReference type="NCBI Taxonomy" id="1285586"/>
    <lineage>
        <taxon>Bacteria</taxon>
        <taxon>Bacillati</taxon>
        <taxon>Bacillota</taxon>
        <taxon>Bacilli</taxon>
        <taxon>Bacillales</taxon>
        <taxon>Bacillaceae</taxon>
        <taxon>Lysinibacillus</taxon>
    </lineage>
</organism>
<dbReference type="Pfam" id="PF26344">
    <property type="entry name" value="YuzC"/>
    <property type="match status" value="1"/>
</dbReference>
<evidence type="ECO:0000313" key="2">
    <source>
        <dbReference type="Proteomes" id="UP000013911"/>
    </source>
</evidence>
<dbReference type="RefSeq" id="WP_010860499.1">
    <property type="nucleotide sequence ID" value="NZ_KB933398.1"/>
</dbReference>
<protein>
    <recommendedName>
        <fullName evidence="3">Inner spore coat protein</fullName>
    </recommendedName>
</protein>
<comment type="caution">
    <text evidence="1">The sequence shown here is derived from an EMBL/GenBank/DDBJ whole genome shotgun (WGS) entry which is preliminary data.</text>
</comment>
<dbReference type="EMBL" id="AQPX01000024">
    <property type="protein sequence ID" value="EON71281.1"/>
    <property type="molecule type" value="Genomic_DNA"/>
</dbReference>
<evidence type="ECO:0008006" key="3">
    <source>
        <dbReference type="Google" id="ProtNLM"/>
    </source>
</evidence>
<dbReference type="HOGENOM" id="CLU_137347_0_0_9"/>
<proteinExistence type="predicted"/>
<evidence type="ECO:0000313" key="1">
    <source>
        <dbReference type="EMBL" id="EON71281.1"/>
    </source>
</evidence>
<dbReference type="AlphaFoldDB" id="R7ZBA7"/>
<gene>
    <name evidence="1" type="ORF">H131_17876</name>
</gene>
<name>R7ZBA7_LYSSH</name>
<dbReference type="PATRIC" id="fig|1285586.5.peg.3734"/>
<dbReference type="InterPro" id="IPR058870">
    <property type="entry name" value="YuzC"/>
</dbReference>
<reference evidence="1 2" key="1">
    <citation type="submission" date="2013-04" db="EMBL/GenBank/DDBJ databases">
        <title>Draft genome of the heavy metal tolerant bacterium Lysinibacillus sphaericus strain OT4b.31.</title>
        <authorList>
            <person name="Pena-Montenegro T.D."/>
            <person name="Dussan J."/>
        </authorList>
    </citation>
    <scope>NUCLEOTIDE SEQUENCE [LARGE SCALE GENOMIC DNA]</scope>
    <source>
        <strain evidence="1 2">OT4b.31</strain>
    </source>
</reference>
<dbReference type="Proteomes" id="UP000013911">
    <property type="component" value="Unassembled WGS sequence"/>
</dbReference>